<proteinExistence type="predicted"/>
<evidence type="ECO:0000313" key="2">
    <source>
        <dbReference type="EMBL" id="KAJ8902946.1"/>
    </source>
</evidence>
<keyword evidence="3" id="KW-1185">Reference proteome</keyword>
<feature type="transmembrane region" description="Helical" evidence="1">
    <location>
        <begin position="59"/>
        <end position="77"/>
    </location>
</feature>
<keyword evidence="1" id="KW-0812">Transmembrane</keyword>
<dbReference type="AlphaFoldDB" id="A0AAV8UKC0"/>
<dbReference type="Pfam" id="PF03134">
    <property type="entry name" value="TB2_DP1_HVA22"/>
    <property type="match status" value="1"/>
</dbReference>
<organism evidence="2 3">
    <name type="scientific">Rhodosorus marinus</name>
    <dbReference type="NCBI Taxonomy" id="101924"/>
    <lineage>
        <taxon>Eukaryota</taxon>
        <taxon>Rhodophyta</taxon>
        <taxon>Stylonematophyceae</taxon>
        <taxon>Stylonematales</taxon>
        <taxon>Stylonemataceae</taxon>
        <taxon>Rhodosorus</taxon>
    </lineage>
</organism>
<dbReference type="InterPro" id="IPR004345">
    <property type="entry name" value="TB2_DP1_HVA22"/>
</dbReference>
<comment type="caution">
    <text evidence="2">The sequence shown here is derived from an EMBL/GenBank/DDBJ whole genome shotgun (WGS) entry which is preliminary data.</text>
</comment>
<feature type="transmembrane region" description="Helical" evidence="1">
    <location>
        <begin position="89"/>
        <end position="113"/>
    </location>
</feature>
<reference evidence="2 3" key="1">
    <citation type="journal article" date="2023" name="Nat. Commun.">
        <title>Origin of minicircular mitochondrial genomes in red algae.</title>
        <authorList>
            <person name="Lee Y."/>
            <person name="Cho C.H."/>
            <person name="Lee Y.M."/>
            <person name="Park S.I."/>
            <person name="Yang J.H."/>
            <person name="West J.A."/>
            <person name="Bhattacharya D."/>
            <person name="Yoon H.S."/>
        </authorList>
    </citation>
    <scope>NUCLEOTIDE SEQUENCE [LARGE SCALE GENOMIC DNA]</scope>
    <source>
        <strain evidence="2 3">CCMP1338</strain>
        <tissue evidence="2">Whole cell</tissue>
    </source>
</reference>
<name>A0AAV8UKC0_9RHOD</name>
<evidence type="ECO:0000256" key="1">
    <source>
        <dbReference type="SAM" id="Phobius"/>
    </source>
</evidence>
<evidence type="ECO:0000313" key="3">
    <source>
        <dbReference type="Proteomes" id="UP001157974"/>
    </source>
</evidence>
<dbReference type="Proteomes" id="UP001157974">
    <property type="component" value="Unassembled WGS sequence"/>
</dbReference>
<accession>A0AAV8UKC0</accession>
<keyword evidence="1" id="KW-1133">Transmembrane helix</keyword>
<keyword evidence="1" id="KW-0472">Membrane</keyword>
<dbReference type="EMBL" id="JAMWBK010000008">
    <property type="protein sequence ID" value="KAJ8902946.1"/>
    <property type="molecule type" value="Genomic_DNA"/>
</dbReference>
<feature type="transmembrane region" description="Helical" evidence="1">
    <location>
        <begin position="7"/>
        <end position="39"/>
    </location>
</feature>
<protein>
    <recommendedName>
        <fullName evidence="4">Receptor expression-enhancing protein</fullName>
    </recommendedName>
</protein>
<gene>
    <name evidence="2" type="ORF">NDN08_006264</name>
</gene>
<sequence length="140" mass="15535">MMNGDKVPLAVCCGAIVSLTILIGTKALWPVVGFVAALIPCLRTLKALREKNEDHTRSWISYWILFSFCCTIIDKLLRNKFRSKVWYSTMILIFALALSSSNAALSGRMLAFLSHQRYNQWLMNVSSSSSSGDPASAQAK</sequence>
<evidence type="ECO:0008006" key="4">
    <source>
        <dbReference type="Google" id="ProtNLM"/>
    </source>
</evidence>